<dbReference type="Gene3D" id="3.40.50.2000">
    <property type="entry name" value="Glycogen Phosphorylase B"/>
    <property type="match status" value="2"/>
</dbReference>
<dbReference type="InterPro" id="IPR028098">
    <property type="entry name" value="Glyco_trans_4-like_N"/>
</dbReference>
<gene>
    <name evidence="3" type="ORF">C8P65_11356</name>
</gene>
<dbReference type="AlphaFoldDB" id="A0A2T5XSX3"/>
<dbReference type="EMBL" id="QBKG01000013">
    <property type="protein sequence ID" value="PTX03728.1"/>
    <property type="molecule type" value="Genomic_DNA"/>
</dbReference>
<proteinExistence type="predicted"/>
<evidence type="ECO:0000259" key="2">
    <source>
        <dbReference type="Pfam" id="PF13439"/>
    </source>
</evidence>
<protein>
    <submittedName>
        <fullName evidence="3">Glycosyltransferase involved in cell wall biosynthesis</fullName>
    </submittedName>
</protein>
<dbReference type="CDD" id="cd03808">
    <property type="entry name" value="GT4_CapM-like"/>
    <property type="match status" value="1"/>
</dbReference>
<name>A0A2T5XSX3_9FLAO</name>
<dbReference type="Pfam" id="PF13439">
    <property type="entry name" value="Glyco_transf_4"/>
    <property type="match status" value="1"/>
</dbReference>
<reference evidence="3 4" key="1">
    <citation type="submission" date="2018-04" db="EMBL/GenBank/DDBJ databases">
        <title>Genomic Encyclopedia of Archaeal and Bacterial Type Strains, Phase II (KMG-II): from individual species to whole genera.</title>
        <authorList>
            <person name="Goeker M."/>
        </authorList>
    </citation>
    <scope>NUCLEOTIDE SEQUENCE [LARGE SCALE GENOMIC DNA]</scope>
    <source>
        <strain evidence="3 4">DSM 22902</strain>
    </source>
</reference>
<dbReference type="GO" id="GO:0016757">
    <property type="term" value="F:glycosyltransferase activity"/>
    <property type="evidence" value="ECO:0007669"/>
    <property type="project" value="InterPro"/>
</dbReference>
<organism evidence="3 4">
    <name type="scientific">Capnocytophaga leadbetteri</name>
    <dbReference type="NCBI Taxonomy" id="327575"/>
    <lineage>
        <taxon>Bacteria</taxon>
        <taxon>Pseudomonadati</taxon>
        <taxon>Bacteroidota</taxon>
        <taxon>Flavobacteriia</taxon>
        <taxon>Flavobacteriales</taxon>
        <taxon>Flavobacteriaceae</taxon>
        <taxon>Capnocytophaga</taxon>
    </lineage>
</organism>
<dbReference type="PANTHER" id="PTHR12526:SF630">
    <property type="entry name" value="GLYCOSYLTRANSFERASE"/>
    <property type="match status" value="1"/>
</dbReference>
<feature type="domain" description="Glycosyltransferase subfamily 4-like N-terminal" evidence="2">
    <location>
        <begin position="61"/>
        <end position="169"/>
    </location>
</feature>
<keyword evidence="3" id="KW-0808">Transferase</keyword>
<accession>A0A2T5XSX3</accession>
<dbReference type="SUPFAM" id="SSF53756">
    <property type="entry name" value="UDP-Glycosyltransferase/glycogen phosphorylase"/>
    <property type="match status" value="1"/>
</dbReference>
<dbReference type="GeneID" id="84581284"/>
<feature type="domain" description="Glycosyl transferase family 1" evidence="1">
    <location>
        <begin position="189"/>
        <end position="351"/>
    </location>
</feature>
<dbReference type="Proteomes" id="UP000243985">
    <property type="component" value="Unassembled WGS sequence"/>
</dbReference>
<dbReference type="Pfam" id="PF00534">
    <property type="entry name" value="Glycos_transf_1"/>
    <property type="match status" value="1"/>
</dbReference>
<evidence type="ECO:0000313" key="3">
    <source>
        <dbReference type="EMBL" id="PTX03728.1"/>
    </source>
</evidence>
<sequence>MKHKMFITSTVPQFFLFFKGQINVLKNLFDITLVSSAGEQLDQIASIHKVDKCAIEIEREISILKDFKSLFSLISFFYKQKPFIVLANSPKASLLSIIAAYLTNVPHRIYYVHGLRYQTTKGFKRKLLMFMERITCLLATEVIAVSYGMKKILLEDKITRKDISIIWNGSVNGVDTDFFNRDKVEDIYVKNISPNDFVFGFIGRIVKDKGIEELINVFKKIKNIHNNIKLLILGEIELHNSISKSTQEYILTDKDIIYVGRQSDVRPFIKKMNILVLPTHREGFGMVVIEAGAMEVPAIVTNIDGCSETIEDNKTGLLINLKDESDLYSKMLSAIENKNLCTTLGKNARERISKMYNQKQLWEEVYKFYSEAV</sequence>
<comment type="caution">
    <text evidence="3">The sequence shown here is derived from an EMBL/GenBank/DDBJ whole genome shotgun (WGS) entry which is preliminary data.</text>
</comment>
<evidence type="ECO:0000259" key="1">
    <source>
        <dbReference type="Pfam" id="PF00534"/>
    </source>
</evidence>
<evidence type="ECO:0000313" key="4">
    <source>
        <dbReference type="Proteomes" id="UP000243985"/>
    </source>
</evidence>
<dbReference type="PANTHER" id="PTHR12526">
    <property type="entry name" value="GLYCOSYLTRANSFERASE"/>
    <property type="match status" value="1"/>
</dbReference>
<dbReference type="InterPro" id="IPR001296">
    <property type="entry name" value="Glyco_trans_1"/>
</dbReference>
<dbReference type="RefSeq" id="WP_107782614.1">
    <property type="nucleotide sequence ID" value="NZ_QBKG01000013.1"/>
</dbReference>